<name>A0A6G5SAN5_STRGD</name>
<dbReference type="AlphaFoldDB" id="A0A6G5SAN5"/>
<evidence type="ECO:0000313" key="3">
    <source>
        <dbReference type="Proteomes" id="UP000501753"/>
    </source>
</evidence>
<sequence length="61" mass="6474">MVMVSIFAIPVASSGIGTTAPVPPHSHALPCRQPRTPALMLTPTHPVANPAREEVHRDQSP</sequence>
<feature type="region of interest" description="Disordered" evidence="1">
    <location>
        <begin position="36"/>
        <end position="61"/>
    </location>
</feature>
<gene>
    <name evidence="2" type="ORF">DDJ31_04805</name>
</gene>
<protein>
    <submittedName>
        <fullName evidence="2">Uncharacterized protein</fullName>
    </submittedName>
</protein>
<accession>A0A6G5SAN5</accession>
<organism evidence="2 3">
    <name type="scientific">Streptomyces griseoviridis</name>
    <dbReference type="NCBI Taxonomy" id="45398"/>
    <lineage>
        <taxon>Bacteria</taxon>
        <taxon>Bacillati</taxon>
        <taxon>Actinomycetota</taxon>
        <taxon>Actinomycetes</taxon>
        <taxon>Kitasatosporales</taxon>
        <taxon>Streptomycetaceae</taxon>
        <taxon>Streptomyces</taxon>
    </lineage>
</organism>
<dbReference type="Proteomes" id="UP000501753">
    <property type="component" value="Chromosome"/>
</dbReference>
<keyword evidence="3" id="KW-1185">Reference proteome</keyword>
<proteinExistence type="predicted"/>
<evidence type="ECO:0000256" key="1">
    <source>
        <dbReference type="SAM" id="MobiDB-lite"/>
    </source>
</evidence>
<reference evidence="2 3" key="1">
    <citation type="submission" date="2018-04" db="EMBL/GenBank/DDBJ databases">
        <title>Complete genome sequences of Streptomyces griseoviridis K61 and characterization of antagonistic properties of biological control agents.</title>
        <authorList>
            <person name="Mariita R.M."/>
            <person name="Sello J.K."/>
        </authorList>
    </citation>
    <scope>NUCLEOTIDE SEQUENCE [LARGE SCALE GENOMIC DNA]</scope>
    <source>
        <strain evidence="2 3">K61</strain>
    </source>
</reference>
<evidence type="ECO:0000313" key="2">
    <source>
        <dbReference type="EMBL" id="QCN84383.1"/>
    </source>
</evidence>
<dbReference type="EMBL" id="CP029078">
    <property type="protein sequence ID" value="QCN84383.1"/>
    <property type="molecule type" value="Genomic_DNA"/>
</dbReference>
<feature type="compositionally biased region" description="Basic and acidic residues" evidence="1">
    <location>
        <begin position="51"/>
        <end position="61"/>
    </location>
</feature>